<name>A0A9D1X6Y5_9BACT</name>
<dbReference type="EMBL" id="DXEL01000011">
    <property type="protein sequence ID" value="HIX73657.1"/>
    <property type="molecule type" value="Genomic_DNA"/>
</dbReference>
<dbReference type="PROSITE" id="PS50943">
    <property type="entry name" value="HTH_CROC1"/>
    <property type="match status" value="1"/>
</dbReference>
<organism evidence="2 3">
    <name type="scientific">Candidatus Parabacteroides intestinipullorum</name>
    <dbReference type="NCBI Taxonomy" id="2838723"/>
    <lineage>
        <taxon>Bacteria</taxon>
        <taxon>Pseudomonadati</taxon>
        <taxon>Bacteroidota</taxon>
        <taxon>Bacteroidia</taxon>
        <taxon>Bacteroidales</taxon>
        <taxon>Tannerellaceae</taxon>
        <taxon>Parabacteroides</taxon>
    </lineage>
</organism>
<sequence>MRNHEDEILLKAIAKQVKRIRQSRKLSQEEVYLDTEIHCARLEQGKLNITIITLKRLCDYFGLSLSDFFKEIENSGE</sequence>
<evidence type="ECO:0000259" key="1">
    <source>
        <dbReference type="PROSITE" id="PS50943"/>
    </source>
</evidence>
<dbReference type="AlphaFoldDB" id="A0A9D1X6Y5"/>
<dbReference type="SMART" id="SM00530">
    <property type="entry name" value="HTH_XRE"/>
    <property type="match status" value="1"/>
</dbReference>
<dbReference type="Pfam" id="PF01381">
    <property type="entry name" value="HTH_3"/>
    <property type="match status" value="1"/>
</dbReference>
<comment type="caution">
    <text evidence="2">The sequence shown here is derived from an EMBL/GenBank/DDBJ whole genome shotgun (WGS) entry which is preliminary data.</text>
</comment>
<dbReference type="CDD" id="cd00093">
    <property type="entry name" value="HTH_XRE"/>
    <property type="match status" value="1"/>
</dbReference>
<dbReference type="SUPFAM" id="SSF47413">
    <property type="entry name" value="lambda repressor-like DNA-binding domains"/>
    <property type="match status" value="1"/>
</dbReference>
<dbReference type="GO" id="GO:0003677">
    <property type="term" value="F:DNA binding"/>
    <property type="evidence" value="ECO:0007669"/>
    <property type="project" value="InterPro"/>
</dbReference>
<proteinExistence type="predicted"/>
<dbReference type="Proteomes" id="UP000886740">
    <property type="component" value="Unassembled WGS sequence"/>
</dbReference>
<protein>
    <submittedName>
        <fullName evidence="2">Helix-turn-helix domain-containing protein</fullName>
    </submittedName>
</protein>
<dbReference type="Gene3D" id="1.10.260.40">
    <property type="entry name" value="lambda repressor-like DNA-binding domains"/>
    <property type="match status" value="1"/>
</dbReference>
<dbReference type="InterPro" id="IPR010982">
    <property type="entry name" value="Lambda_DNA-bd_dom_sf"/>
</dbReference>
<evidence type="ECO:0000313" key="3">
    <source>
        <dbReference type="Proteomes" id="UP000886740"/>
    </source>
</evidence>
<accession>A0A9D1X6Y5</accession>
<gene>
    <name evidence="2" type="ORF">H9977_01175</name>
</gene>
<evidence type="ECO:0000313" key="2">
    <source>
        <dbReference type="EMBL" id="HIX73657.1"/>
    </source>
</evidence>
<reference evidence="2" key="2">
    <citation type="submission" date="2021-04" db="EMBL/GenBank/DDBJ databases">
        <authorList>
            <person name="Gilroy R."/>
        </authorList>
    </citation>
    <scope>NUCLEOTIDE SEQUENCE</scope>
    <source>
        <strain evidence="2">ChiGjej6B6-14162</strain>
    </source>
</reference>
<feature type="domain" description="HTH cro/C1-type" evidence="1">
    <location>
        <begin position="17"/>
        <end position="68"/>
    </location>
</feature>
<dbReference type="InterPro" id="IPR001387">
    <property type="entry name" value="Cro/C1-type_HTH"/>
</dbReference>
<reference evidence="2" key="1">
    <citation type="journal article" date="2021" name="PeerJ">
        <title>Extensive microbial diversity within the chicken gut microbiome revealed by metagenomics and culture.</title>
        <authorList>
            <person name="Gilroy R."/>
            <person name="Ravi A."/>
            <person name="Getino M."/>
            <person name="Pursley I."/>
            <person name="Horton D.L."/>
            <person name="Alikhan N.F."/>
            <person name="Baker D."/>
            <person name="Gharbi K."/>
            <person name="Hall N."/>
            <person name="Watson M."/>
            <person name="Adriaenssens E.M."/>
            <person name="Foster-Nyarko E."/>
            <person name="Jarju S."/>
            <person name="Secka A."/>
            <person name="Antonio M."/>
            <person name="Oren A."/>
            <person name="Chaudhuri R.R."/>
            <person name="La Ragione R."/>
            <person name="Hildebrand F."/>
            <person name="Pallen M.J."/>
        </authorList>
    </citation>
    <scope>NUCLEOTIDE SEQUENCE</scope>
    <source>
        <strain evidence="2">ChiGjej6B6-14162</strain>
    </source>
</reference>